<evidence type="ECO:0000259" key="6">
    <source>
        <dbReference type="PROSITE" id="PS51866"/>
    </source>
</evidence>
<dbReference type="PROSITE" id="PS51866">
    <property type="entry name" value="MOP"/>
    <property type="match status" value="2"/>
</dbReference>
<dbReference type="InterPro" id="IPR008995">
    <property type="entry name" value="Mo/tungstate-bd_C_term_dom"/>
</dbReference>
<dbReference type="RefSeq" id="WP_066341625.1">
    <property type="nucleotide sequence ID" value="NZ_JAXOJX010000065.1"/>
</dbReference>
<comment type="similarity">
    <text evidence="1 5">Belongs to the ModE family.</text>
</comment>
<sequence>MHDASLLSGDLKLAGRLDARFFALLEAIEATGSINRAAATAGYSYRGAWLVLDSAANLATQPLVQRTVGGARGGGSRLTPTAQALLAAWRELQAAHREFLREREDWLLQQPALCGVLKRLSVRATARNQFAGTLTSVDIGPATAQATLRLPGGQEITATMTERAARDLGVALGREAIAMINASSVTLVTDFGGYVLSARNQLAGTVSQIDSGQVASLVYLTLPGGAVVTASVSNEAAQELAIGQAATAVFKAYAVMLALGPAPAAP</sequence>
<dbReference type="EMBL" id="JAXOJX010000065">
    <property type="protein sequence ID" value="MDZ5460307.1"/>
    <property type="molecule type" value="Genomic_DNA"/>
</dbReference>
<dbReference type="InterPro" id="IPR016462">
    <property type="entry name" value="ModE"/>
</dbReference>
<dbReference type="InterPro" id="IPR005116">
    <property type="entry name" value="Transp-assoc_OB_typ1"/>
</dbReference>
<dbReference type="Gene3D" id="1.10.10.10">
    <property type="entry name" value="Winged helix-like DNA-binding domain superfamily/Winged helix DNA-binding domain"/>
    <property type="match status" value="1"/>
</dbReference>
<dbReference type="PIRSF" id="PIRSF005763">
    <property type="entry name" value="Txn_reg_ModE"/>
    <property type="match status" value="1"/>
</dbReference>
<dbReference type="InterPro" id="IPR036388">
    <property type="entry name" value="WH-like_DNA-bd_sf"/>
</dbReference>
<protein>
    <submittedName>
        <fullName evidence="7">TOBE domain-containing protein</fullName>
    </submittedName>
</protein>
<evidence type="ECO:0000256" key="3">
    <source>
        <dbReference type="ARBA" id="ARBA00022505"/>
    </source>
</evidence>
<proteinExistence type="inferred from homology"/>
<reference evidence="7 8" key="1">
    <citation type="submission" date="2023-11" db="EMBL/GenBank/DDBJ databases">
        <title>Draft genome of Azohydromonas lata strain H1 (DSM1123), a polyhydroxyalkanoate producer.</title>
        <authorList>
            <person name="Traversa D."/>
            <person name="D'Addabbo P."/>
            <person name="Pazzani C."/>
            <person name="Manzari C."/>
            <person name="Chiara M."/>
            <person name="Scrascia M."/>
        </authorList>
    </citation>
    <scope>NUCLEOTIDE SEQUENCE [LARGE SCALE GENOMIC DNA]</scope>
    <source>
        <strain evidence="7 8">H1</strain>
    </source>
</reference>
<evidence type="ECO:0000256" key="2">
    <source>
        <dbReference type="ARBA" id="ARBA00022448"/>
    </source>
</evidence>
<dbReference type="InterPro" id="IPR051815">
    <property type="entry name" value="Molybdate_resp_trans_reg"/>
</dbReference>
<evidence type="ECO:0000256" key="5">
    <source>
        <dbReference type="PIRNR" id="PIRNR005763"/>
    </source>
</evidence>
<feature type="domain" description="Mop" evidence="6">
    <location>
        <begin position="123"/>
        <end position="189"/>
    </location>
</feature>
<evidence type="ECO:0000313" key="8">
    <source>
        <dbReference type="Proteomes" id="UP001293718"/>
    </source>
</evidence>
<dbReference type="SUPFAM" id="SSF46785">
    <property type="entry name" value="Winged helix' DNA-binding domain"/>
    <property type="match status" value="1"/>
</dbReference>
<keyword evidence="3 5" id="KW-0500">Molybdenum</keyword>
<feature type="domain" description="Mop" evidence="6">
    <location>
        <begin position="195"/>
        <end position="259"/>
    </location>
</feature>
<accession>A0ABU5IN41</accession>
<evidence type="ECO:0000256" key="4">
    <source>
        <dbReference type="ARBA" id="ARBA00022737"/>
    </source>
</evidence>
<keyword evidence="2 5" id="KW-0813">Transport</keyword>
<evidence type="ECO:0000256" key="1">
    <source>
        <dbReference type="ARBA" id="ARBA00008110"/>
    </source>
</evidence>
<dbReference type="Pfam" id="PF03459">
    <property type="entry name" value="TOBE"/>
    <property type="match status" value="2"/>
</dbReference>
<gene>
    <name evidence="7" type="ORF">SM757_27380</name>
</gene>
<dbReference type="NCBIfam" id="TIGR00638">
    <property type="entry name" value="Mop"/>
    <property type="match status" value="1"/>
</dbReference>
<dbReference type="PANTHER" id="PTHR30432:SF1">
    <property type="entry name" value="DNA-BINDING TRANSCRIPTIONAL DUAL REGULATOR MODE"/>
    <property type="match status" value="1"/>
</dbReference>
<name>A0ABU5IN41_9BURK</name>
<organism evidence="7 8">
    <name type="scientific">Azohydromonas lata</name>
    <dbReference type="NCBI Taxonomy" id="45677"/>
    <lineage>
        <taxon>Bacteria</taxon>
        <taxon>Pseudomonadati</taxon>
        <taxon>Pseudomonadota</taxon>
        <taxon>Betaproteobacteria</taxon>
        <taxon>Burkholderiales</taxon>
        <taxon>Sphaerotilaceae</taxon>
        <taxon>Azohydromonas</taxon>
    </lineage>
</organism>
<evidence type="ECO:0000313" key="7">
    <source>
        <dbReference type="EMBL" id="MDZ5460307.1"/>
    </source>
</evidence>
<keyword evidence="4" id="KW-0677">Repeat</keyword>
<dbReference type="Proteomes" id="UP001293718">
    <property type="component" value="Unassembled WGS sequence"/>
</dbReference>
<dbReference type="PANTHER" id="PTHR30432">
    <property type="entry name" value="TRANSCRIPTIONAL REGULATOR MODE"/>
    <property type="match status" value="1"/>
</dbReference>
<dbReference type="SUPFAM" id="SSF50331">
    <property type="entry name" value="MOP-like"/>
    <property type="match status" value="2"/>
</dbReference>
<keyword evidence="8" id="KW-1185">Reference proteome</keyword>
<dbReference type="InterPro" id="IPR036390">
    <property type="entry name" value="WH_DNA-bd_sf"/>
</dbReference>
<dbReference type="InterPro" id="IPR004606">
    <property type="entry name" value="Mop_domain"/>
</dbReference>
<dbReference type="Gene3D" id="2.40.50.100">
    <property type="match status" value="2"/>
</dbReference>
<comment type="caution">
    <text evidence="7">The sequence shown here is derived from an EMBL/GenBank/DDBJ whole genome shotgun (WGS) entry which is preliminary data.</text>
</comment>